<dbReference type="Proteomes" id="UP000037035">
    <property type="component" value="Unassembled WGS sequence"/>
</dbReference>
<evidence type="ECO:0000256" key="3">
    <source>
        <dbReference type="SAM" id="MobiDB-lite"/>
    </source>
</evidence>
<dbReference type="GO" id="GO:0034080">
    <property type="term" value="P:CENP-A containing chromatin assembly"/>
    <property type="evidence" value="ECO:0007669"/>
    <property type="project" value="TreeGrafter"/>
</dbReference>
<dbReference type="OrthoDB" id="2505766at2759"/>
<evidence type="ECO:0000256" key="1">
    <source>
        <dbReference type="ARBA" id="ARBA00022737"/>
    </source>
</evidence>
<reference evidence="4 5" key="1">
    <citation type="submission" date="2015-08" db="EMBL/GenBank/DDBJ databases">
        <title>Next Generation Sequencing and Analysis of the Genome of Puccinia sorghi L Schw, the Causal Agent of Maize Common Rust.</title>
        <authorList>
            <person name="Rochi L."/>
            <person name="Burguener G."/>
            <person name="Darino M."/>
            <person name="Turjanski A."/>
            <person name="Kreff E."/>
            <person name="Dieguez M.J."/>
            <person name="Sacco F."/>
        </authorList>
    </citation>
    <scope>NUCLEOTIDE SEQUENCE [LARGE SCALE GENOMIC DNA]</scope>
    <source>
        <strain evidence="4 5">RO10H11247</strain>
    </source>
</reference>
<name>A0A0L6ULP3_9BASI</name>
<dbReference type="PANTHER" id="PTHR15081">
    <property type="entry name" value="NUCLEAR AUTOANTIGENIC SPERM PROTEIN NASP -RELATED"/>
    <property type="match status" value="1"/>
</dbReference>
<feature type="compositionally biased region" description="Low complexity" evidence="3">
    <location>
        <begin position="206"/>
        <end position="218"/>
    </location>
</feature>
<evidence type="ECO:0008006" key="6">
    <source>
        <dbReference type="Google" id="ProtNLM"/>
    </source>
</evidence>
<organism evidence="4 5">
    <name type="scientific">Puccinia sorghi</name>
    <dbReference type="NCBI Taxonomy" id="27349"/>
    <lineage>
        <taxon>Eukaryota</taxon>
        <taxon>Fungi</taxon>
        <taxon>Dikarya</taxon>
        <taxon>Basidiomycota</taxon>
        <taxon>Pucciniomycotina</taxon>
        <taxon>Pucciniomycetes</taxon>
        <taxon>Pucciniales</taxon>
        <taxon>Pucciniaceae</taxon>
        <taxon>Puccinia</taxon>
    </lineage>
</organism>
<dbReference type="InterPro" id="IPR051730">
    <property type="entry name" value="NASP-like"/>
</dbReference>
<evidence type="ECO:0000256" key="2">
    <source>
        <dbReference type="ARBA" id="ARBA00022803"/>
    </source>
</evidence>
<dbReference type="Gene3D" id="1.25.40.10">
    <property type="entry name" value="Tetratricopeptide repeat domain"/>
    <property type="match status" value="1"/>
</dbReference>
<gene>
    <name evidence="4" type="ORF">VP01_4g11</name>
</gene>
<comment type="caution">
    <text evidence="4">The sequence shown here is derived from an EMBL/GenBank/DDBJ whole genome shotgun (WGS) entry which is preliminary data.</text>
</comment>
<dbReference type="GO" id="GO:0006335">
    <property type="term" value="P:DNA replication-dependent chromatin assembly"/>
    <property type="evidence" value="ECO:0007669"/>
    <property type="project" value="TreeGrafter"/>
</dbReference>
<dbReference type="InterPro" id="IPR011990">
    <property type="entry name" value="TPR-like_helical_dom_sf"/>
</dbReference>
<keyword evidence="1" id="KW-0677">Repeat</keyword>
<keyword evidence="5" id="KW-1185">Reference proteome</keyword>
<feature type="region of interest" description="Disordered" evidence="3">
    <location>
        <begin position="104"/>
        <end position="135"/>
    </location>
</feature>
<keyword evidence="2" id="KW-0802">TPR repeat</keyword>
<feature type="compositionally biased region" description="Polar residues" evidence="3">
    <location>
        <begin position="125"/>
        <end position="135"/>
    </location>
</feature>
<protein>
    <recommendedName>
        <fullName evidence="6">Tetratricopeptide SHNi-TPR domain-containing protein</fullName>
    </recommendedName>
</protein>
<dbReference type="VEuPathDB" id="FungiDB:VP01_4g11"/>
<dbReference type="GO" id="GO:0042393">
    <property type="term" value="F:histone binding"/>
    <property type="evidence" value="ECO:0007669"/>
    <property type="project" value="TreeGrafter"/>
</dbReference>
<evidence type="ECO:0000313" key="4">
    <source>
        <dbReference type="EMBL" id="KNZ49448.1"/>
    </source>
</evidence>
<accession>A0A0L6ULP3</accession>
<dbReference type="STRING" id="27349.A0A0L6ULP3"/>
<evidence type="ECO:0000313" key="5">
    <source>
        <dbReference type="Proteomes" id="UP000037035"/>
    </source>
</evidence>
<dbReference type="PANTHER" id="PTHR15081:SF1">
    <property type="entry name" value="NUCLEAR AUTOANTIGENIC SPERM PROTEIN"/>
    <property type="match status" value="1"/>
</dbReference>
<sequence length="242" mass="26019">MDASKDQPQSLDKLQNKLIEVYDLIAQVHQEGEEFELAVESYKSSLEVKKLRGDVSAGGLAETHLMIALALELIPDEKGGRLEQAIGHVEEAIELMKGELDRLRAKESSGASAAGEDTKKAANGATASSEVEETQSLIRELEAKRDELKTVPQALPMSEKDKALEAYLAAINSTKPIANGKAAVNDLTNLVKKRPRPVDAKAAPKTSESSSSVLLSTTPDDRDPHPSVETPAKKLKTSSDNP</sequence>
<dbReference type="AlphaFoldDB" id="A0A0L6ULP3"/>
<proteinExistence type="predicted"/>
<dbReference type="GO" id="GO:0005654">
    <property type="term" value="C:nucleoplasm"/>
    <property type="evidence" value="ECO:0007669"/>
    <property type="project" value="TreeGrafter"/>
</dbReference>
<dbReference type="EMBL" id="LAVV01010166">
    <property type="protein sequence ID" value="KNZ49448.1"/>
    <property type="molecule type" value="Genomic_DNA"/>
</dbReference>
<feature type="region of interest" description="Disordered" evidence="3">
    <location>
        <begin position="193"/>
        <end position="242"/>
    </location>
</feature>